<reference evidence="1" key="1">
    <citation type="submission" date="2020-02" db="EMBL/GenBank/DDBJ databases">
        <authorList>
            <person name="Meier V. D."/>
        </authorList>
    </citation>
    <scope>NUCLEOTIDE SEQUENCE</scope>
    <source>
        <strain evidence="1">AVDCRST_MAG01</strain>
    </source>
</reference>
<evidence type="ECO:0000313" key="1">
    <source>
        <dbReference type="EMBL" id="CAA9445331.1"/>
    </source>
</evidence>
<name>A0A6J4QJK8_9ACTN</name>
<proteinExistence type="predicted"/>
<protein>
    <submittedName>
        <fullName evidence="1">Uncharacterized protein</fullName>
    </submittedName>
</protein>
<dbReference type="AlphaFoldDB" id="A0A6J4QJK8"/>
<sequence>MGPVEAADVAETARLFEVALDEPHVALIV</sequence>
<organism evidence="1">
    <name type="scientific">uncultured Rubrobacteraceae bacterium</name>
    <dbReference type="NCBI Taxonomy" id="349277"/>
    <lineage>
        <taxon>Bacteria</taxon>
        <taxon>Bacillati</taxon>
        <taxon>Actinomycetota</taxon>
        <taxon>Rubrobacteria</taxon>
        <taxon>Rubrobacterales</taxon>
        <taxon>Rubrobacteraceae</taxon>
        <taxon>environmental samples</taxon>
    </lineage>
</organism>
<dbReference type="EMBL" id="CADCUW010000521">
    <property type="protein sequence ID" value="CAA9445331.1"/>
    <property type="molecule type" value="Genomic_DNA"/>
</dbReference>
<accession>A0A6J4QJK8</accession>
<gene>
    <name evidence="1" type="ORF">AVDCRST_MAG01-01-4028</name>
</gene>